<keyword evidence="3" id="KW-0489">Methyltransferase</keyword>
<dbReference type="InterPro" id="IPR016718">
    <property type="entry name" value="rRNA_m1G-MeTrfase_A_prd"/>
</dbReference>
<dbReference type="PIRSF" id="PIRSF018249">
    <property type="entry name" value="MyrA_prd"/>
    <property type="match status" value="1"/>
</dbReference>
<evidence type="ECO:0000313" key="3">
    <source>
        <dbReference type="EMBL" id="UUX32984.1"/>
    </source>
</evidence>
<dbReference type="GO" id="GO:0008168">
    <property type="term" value="F:methyltransferase activity"/>
    <property type="evidence" value="ECO:0007669"/>
    <property type="project" value="UniProtKB-KW"/>
</dbReference>
<dbReference type="GO" id="GO:0032259">
    <property type="term" value="P:methylation"/>
    <property type="evidence" value="ECO:0007669"/>
    <property type="project" value="UniProtKB-KW"/>
</dbReference>
<dbReference type="Gene3D" id="3.40.50.150">
    <property type="entry name" value="Vaccinia Virus protein VP39"/>
    <property type="match status" value="1"/>
</dbReference>
<protein>
    <submittedName>
        <fullName evidence="3">Methyltransferase domain-containing protein</fullName>
    </submittedName>
</protein>
<proteinExistence type="predicted"/>
<feature type="domain" description="Methyltransferase" evidence="1">
    <location>
        <begin position="102"/>
        <end position="194"/>
    </location>
</feature>
<dbReference type="RefSeq" id="WP_313792484.1">
    <property type="nucleotide sequence ID" value="NZ_CP102453.1"/>
</dbReference>
<dbReference type="EMBL" id="CP102453">
    <property type="protein sequence ID" value="UUX32984.1"/>
    <property type="molecule type" value="Genomic_DNA"/>
</dbReference>
<name>A0ABY5P342_9LACT</name>
<dbReference type="InterPro" id="IPR025714">
    <property type="entry name" value="Methyltranfer_dom"/>
</dbReference>
<dbReference type="Pfam" id="PF21302">
    <property type="entry name" value="Zn_ribbon_RlmA"/>
    <property type="match status" value="1"/>
</dbReference>
<sequence>MAELMKKTKLAQSLDWLDNHPEVFQCIHCHAPLKRQGNSLVCSNNHRFDSAKQGYFYLSKQATQQTDYDKTLFQHRRYIITESAFYRPLLVPLMRYLNTQLSNGDVVLDAGSGEGSYLHVLHASSDKALSLIGVDLAKDGIQLATSYNGEMLSLVADLAQLPLQNQRIDIILSILSPANYTEFKRVLKDDGQIVKVIAEKDYLIEIRQALIQLGFAIQEKYDNQPIIEKFQEAFPENSYYQINEVVELTMEELERLLQMTPLTWHLKADNLAKLKAILPSHIHLNMGILIGHKKRAKIPKTES</sequence>
<organism evidence="3 4">
    <name type="scientific">Fundicoccus culcitae</name>
    <dbReference type="NCBI Taxonomy" id="2969821"/>
    <lineage>
        <taxon>Bacteria</taxon>
        <taxon>Bacillati</taxon>
        <taxon>Bacillota</taxon>
        <taxon>Bacilli</taxon>
        <taxon>Lactobacillales</taxon>
        <taxon>Aerococcaceae</taxon>
        <taxon>Fundicoccus</taxon>
    </lineage>
</organism>
<dbReference type="Pfam" id="PF13847">
    <property type="entry name" value="Methyltransf_31"/>
    <property type="match status" value="1"/>
</dbReference>
<evidence type="ECO:0000313" key="4">
    <source>
        <dbReference type="Proteomes" id="UP001315967"/>
    </source>
</evidence>
<keyword evidence="3" id="KW-0808">Transferase</keyword>
<feature type="domain" description="23S rRNA (guanine(745)-N(1))-methyltransferase N-terminal" evidence="2">
    <location>
        <begin position="24"/>
        <end position="58"/>
    </location>
</feature>
<dbReference type="Proteomes" id="UP001315967">
    <property type="component" value="Chromosome"/>
</dbReference>
<gene>
    <name evidence="3" type="ORF">NRE15_08650</name>
</gene>
<dbReference type="InterPro" id="IPR029063">
    <property type="entry name" value="SAM-dependent_MTases_sf"/>
</dbReference>
<dbReference type="InterPro" id="IPR048647">
    <property type="entry name" value="RlmA_N"/>
</dbReference>
<accession>A0ABY5P342</accession>
<evidence type="ECO:0000259" key="1">
    <source>
        <dbReference type="Pfam" id="PF13847"/>
    </source>
</evidence>
<evidence type="ECO:0000259" key="2">
    <source>
        <dbReference type="Pfam" id="PF21302"/>
    </source>
</evidence>
<reference evidence="3 4" key="1">
    <citation type="submission" date="2022-08" db="EMBL/GenBank/DDBJ databases">
        <title>Aerococcaceae sp. nov isolated from spoiled eye mask.</title>
        <authorList>
            <person name="Zhou G."/>
            <person name="Xie X.-B."/>
            <person name="Shi Q.-S."/>
            <person name="Wang Y.-S."/>
            <person name="Wen X."/>
            <person name="Peng H."/>
            <person name="Yang X.-J."/>
            <person name="Tao H.-B."/>
            <person name="Huang X.-M."/>
        </authorList>
    </citation>
    <scope>NUCLEOTIDE SEQUENCE [LARGE SCALE GENOMIC DNA]</scope>
    <source>
        <strain evidence="4">DM20194951</strain>
    </source>
</reference>
<dbReference type="SUPFAM" id="SSF53335">
    <property type="entry name" value="S-adenosyl-L-methionine-dependent methyltransferases"/>
    <property type="match status" value="1"/>
</dbReference>
<keyword evidence="4" id="KW-1185">Reference proteome</keyword>